<feature type="domain" description="Xaa-Pro dipeptidyl-peptidase C-terminal" evidence="3">
    <location>
        <begin position="377"/>
        <end position="644"/>
    </location>
</feature>
<comment type="caution">
    <text evidence="4">The sequence shown here is derived from an EMBL/GenBank/DDBJ whole genome shotgun (WGS) entry which is preliminary data.</text>
</comment>
<gene>
    <name evidence="4" type="ORF">HDF15_001055</name>
</gene>
<evidence type="ECO:0000313" key="4">
    <source>
        <dbReference type="EMBL" id="MBB5062718.1"/>
    </source>
</evidence>
<dbReference type="Proteomes" id="UP000584867">
    <property type="component" value="Unassembled WGS sequence"/>
</dbReference>
<dbReference type="Pfam" id="PF02129">
    <property type="entry name" value="Peptidase_S15"/>
    <property type="match status" value="1"/>
</dbReference>
<evidence type="ECO:0000256" key="2">
    <source>
        <dbReference type="SAM" id="SignalP"/>
    </source>
</evidence>
<accession>A0A7W8E7W4</accession>
<proteinExistence type="predicted"/>
<evidence type="ECO:0000256" key="1">
    <source>
        <dbReference type="ARBA" id="ARBA00022801"/>
    </source>
</evidence>
<protein>
    <recommendedName>
        <fullName evidence="3">Xaa-Pro dipeptidyl-peptidase C-terminal domain-containing protein</fullName>
    </recommendedName>
</protein>
<dbReference type="SUPFAM" id="SSF53474">
    <property type="entry name" value="alpha/beta-Hydrolases"/>
    <property type="match status" value="1"/>
</dbReference>
<dbReference type="AlphaFoldDB" id="A0A7W8E7W4"/>
<dbReference type="Gene3D" id="3.40.50.1820">
    <property type="entry name" value="alpha/beta hydrolase"/>
    <property type="match status" value="1"/>
</dbReference>
<dbReference type="InterPro" id="IPR029058">
    <property type="entry name" value="AB_hydrolase_fold"/>
</dbReference>
<dbReference type="Pfam" id="PF08530">
    <property type="entry name" value="PepX_C"/>
    <property type="match status" value="1"/>
</dbReference>
<organism evidence="4 5">
    <name type="scientific">Granulicella mallensis</name>
    <dbReference type="NCBI Taxonomy" id="940614"/>
    <lineage>
        <taxon>Bacteria</taxon>
        <taxon>Pseudomonadati</taxon>
        <taxon>Acidobacteriota</taxon>
        <taxon>Terriglobia</taxon>
        <taxon>Terriglobales</taxon>
        <taxon>Acidobacteriaceae</taxon>
        <taxon>Granulicella</taxon>
    </lineage>
</organism>
<feature type="signal peptide" evidence="2">
    <location>
        <begin position="1"/>
        <end position="23"/>
    </location>
</feature>
<keyword evidence="1" id="KW-0378">Hydrolase</keyword>
<dbReference type="SMART" id="SM00939">
    <property type="entry name" value="PepX_C"/>
    <property type="match status" value="1"/>
</dbReference>
<dbReference type="EMBL" id="JACHIO010000004">
    <property type="protein sequence ID" value="MBB5062718.1"/>
    <property type="molecule type" value="Genomic_DNA"/>
</dbReference>
<evidence type="ECO:0000313" key="5">
    <source>
        <dbReference type="Proteomes" id="UP000584867"/>
    </source>
</evidence>
<dbReference type="Gene3D" id="2.60.120.260">
    <property type="entry name" value="Galactose-binding domain-like"/>
    <property type="match status" value="1"/>
</dbReference>
<dbReference type="InterPro" id="IPR050585">
    <property type="entry name" value="Xaa-Pro_dipeptidyl-ppase/CocE"/>
</dbReference>
<dbReference type="InterPro" id="IPR000383">
    <property type="entry name" value="Xaa-Pro-like_dom"/>
</dbReference>
<evidence type="ECO:0000259" key="3">
    <source>
        <dbReference type="SMART" id="SM00939"/>
    </source>
</evidence>
<dbReference type="RefSeq" id="WP_184253377.1">
    <property type="nucleotide sequence ID" value="NZ_JACHIO010000004.1"/>
</dbReference>
<dbReference type="InterPro" id="IPR008979">
    <property type="entry name" value="Galactose-bd-like_sf"/>
</dbReference>
<dbReference type="InterPro" id="IPR013736">
    <property type="entry name" value="Xaa-Pro_dipept_C"/>
</dbReference>
<reference evidence="4 5" key="1">
    <citation type="submission" date="2020-08" db="EMBL/GenBank/DDBJ databases">
        <title>Genomic Encyclopedia of Type Strains, Phase IV (KMG-V): Genome sequencing to study the core and pangenomes of soil and plant-associated prokaryotes.</title>
        <authorList>
            <person name="Whitman W."/>
        </authorList>
    </citation>
    <scope>NUCLEOTIDE SEQUENCE [LARGE SCALE GENOMIC DNA]</scope>
    <source>
        <strain evidence="4 5">X5P3</strain>
    </source>
</reference>
<dbReference type="InterPro" id="IPR005674">
    <property type="entry name" value="CocE/Ser_esterase"/>
</dbReference>
<dbReference type="PANTHER" id="PTHR43056:SF10">
    <property type="entry name" value="COCE_NOND FAMILY, PUTATIVE (AFU_ORTHOLOGUE AFUA_7G00600)-RELATED"/>
    <property type="match status" value="1"/>
</dbReference>
<dbReference type="GO" id="GO:0008239">
    <property type="term" value="F:dipeptidyl-peptidase activity"/>
    <property type="evidence" value="ECO:0007669"/>
    <property type="project" value="InterPro"/>
</dbReference>
<dbReference type="NCBIfam" id="TIGR00976">
    <property type="entry name" value="CocE_NonD"/>
    <property type="match status" value="1"/>
</dbReference>
<name>A0A7W8E7W4_9BACT</name>
<keyword evidence="2" id="KW-0732">Signal</keyword>
<feature type="chain" id="PRO_5030673947" description="Xaa-Pro dipeptidyl-peptidase C-terminal domain-containing protein" evidence="2">
    <location>
        <begin position="24"/>
        <end position="650"/>
    </location>
</feature>
<dbReference type="SUPFAM" id="SSF49785">
    <property type="entry name" value="Galactose-binding domain-like"/>
    <property type="match status" value="1"/>
</dbReference>
<dbReference type="Gene3D" id="1.10.3020.10">
    <property type="entry name" value="alpha-amino acid ester hydrolase ( Helical cap domain)"/>
    <property type="match status" value="1"/>
</dbReference>
<dbReference type="PANTHER" id="PTHR43056">
    <property type="entry name" value="PEPTIDASE S9 PROLYL OLIGOPEPTIDASE"/>
    <property type="match status" value="1"/>
</dbReference>
<sequence>MGVALKSAVMAGVFLGSLAIASAQTQATAPTPPPSPQQRMREMAEFTKTHYTKHEYRIAMRDGVKLYTVVYTPVAGQFSDPGPYPFMMSRTPYSCGNYGNDVIQPRVTNNTTLLKSGYILVCQDVRGRWESEGKWVEMTPSKDGKGIDESTDMYDTVEWLLKNVPANNGNVGIQGISYPGFYTAASIVDSHPAIKAASPQAPIIDLWMGDDAYHGGAFMLDGNHSFYAPFFAPQKNPLKVEPKNDFDFGTKDMYAYYLGMQTLANLDTPKGGTNEYFHDQIVHTTYDSYWQERNLAPHMHGVKTAVMAVGGWFDAEDLSGPVKVFHAIDKLSPEAAANTLVEGPWVHGGWARGPGSSLGDINFGSEAGTFYRENIEAPFFAHYLKNVDWTPLPKAYVFETGSNVWKKYDAWPPKQAVAKTIYFQPHGGLAWTEPQERDSKDEYVSDPAHPVPFTEYTTDDIPQRYMDDDQRFAARRPDVLVYETEPLTEDVTVAGPVKPKLKIASTGTDSDFVVKLIDVYPNDYKDASEDEAEGKHVTAAPPVFLQGYEMMVRGEPMRAKFRNSWEKPEPLAPGKVTEVEFTMQDVNHTFLKGHRIMVQVQSSWFPLVDRNPQTFEDIFTAKPEDFKKATETVFHQVDAASGVELMVLPK</sequence>